<name>G5JZ46_9STRE</name>
<keyword evidence="5" id="KW-1185">Reference proteome</keyword>
<dbReference type="PRINTS" id="PR00455">
    <property type="entry name" value="HTHTETR"/>
</dbReference>
<dbReference type="eggNOG" id="COG1309">
    <property type="taxonomic scope" value="Bacteria"/>
</dbReference>
<dbReference type="InterPro" id="IPR050624">
    <property type="entry name" value="HTH-type_Tx_Regulator"/>
</dbReference>
<gene>
    <name evidence="4" type="ORF">STRMA_0463</name>
</gene>
<comment type="caution">
    <text evidence="4">The sequence shown here is derived from an EMBL/GenBank/DDBJ whole genome shotgun (WGS) entry which is preliminary data.</text>
</comment>
<dbReference type="PROSITE" id="PS50977">
    <property type="entry name" value="HTH_TETR_2"/>
    <property type="match status" value="1"/>
</dbReference>
<dbReference type="Proteomes" id="UP000003573">
    <property type="component" value="Unassembled WGS sequence"/>
</dbReference>
<evidence type="ECO:0000259" key="3">
    <source>
        <dbReference type="PROSITE" id="PS50977"/>
    </source>
</evidence>
<dbReference type="RefSeq" id="WP_003079485.1">
    <property type="nucleotide sequence ID" value="NZ_AEUW02000001.1"/>
</dbReference>
<dbReference type="EMBL" id="AEUW02000001">
    <property type="protein sequence ID" value="EHJ51997.1"/>
    <property type="molecule type" value="Genomic_DNA"/>
</dbReference>
<sequence>MGKTVRTPTQKRSMDKLNRILETSKQLFSEKNYFNVTTNEIAKKAGVSIGTLYAYFSDKEAILIALLNHYNNTFIQIFDDINTQDFFELFKNNPRQCLNILMEKLLKSEDKEFHSQIEMLAFTIPKVKLVLESHHYKVKELTYQCFLNYTGFKESQKLKILSEVIFNLLSSTVDELLYSEHSNKEKELLRKSSIDCIILIINNSIDLIKNK</sequence>
<evidence type="ECO:0000256" key="2">
    <source>
        <dbReference type="PROSITE-ProRule" id="PRU00335"/>
    </source>
</evidence>
<organism evidence="4 5">
    <name type="scientific">Streptococcus macacae NCTC 11558</name>
    <dbReference type="NCBI Taxonomy" id="764298"/>
    <lineage>
        <taxon>Bacteria</taxon>
        <taxon>Bacillati</taxon>
        <taxon>Bacillota</taxon>
        <taxon>Bacilli</taxon>
        <taxon>Lactobacillales</taxon>
        <taxon>Streptococcaceae</taxon>
        <taxon>Streptococcus</taxon>
    </lineage>
</organism>
<evidence type="ECO:0000313" key="4">
    <source>
        <dbReference type="EMBL" id="EHJ51997.1"/>
    </source>
</evidence>
<dbReference type="AlphaFoldDB" id="G5JZ46"/>
<dbReference type="InterPro" id="IPR009057">
    <property type="entry name" value="Homeodomain-like_sf"/>
</dbReference>
<dbReference type="SUPFAM" id="SSF46689">
    <property type="entry name" value="Homeodomain-like"/>
    <property type="match status" value="1"/>
</dbReference>
<dbReference type="OrthoDB" id="268339at2"/>
<evidence type="ECO:0000256" key="1">
    <source>
        <dbReference type="ARBA" id="ARBA00023125"/>
    </source>
</evidence>
<accession>G5JZ46</accession>
<feature type="domain" description="HTH tetR-type" evidence="3">
    <location>
        <begin position="14"/>
        <end position="74"/>
    </location>
</feature>
<dbReference type="STRING" id="764298.STRMA_0463"/>
<evidence type="ECO:0000313" key="5">
    <source>
        <dbReference type="Proteomes" id="UP000003573"/>
    </source>
</evidence>
<dbReference type="Pfam" id="PF22568">
    <property type="entry name" value="Tet_C_40"/>
    <property type="match status" value="1"/>
</dbReference>
<proteinExistence type="predicted"/>
<dbReference type="PANTHER" id="PTHR43479">
    <property type="entry name" value="ACREF/ENVCD OPERON REPRESSOR-RELATED"/>
    <property type="match status" value="1"/>
</dbReference>
<dbReference type="Pfam" id="PF00440">
    <property type="entry name" value="TetR_N"/>
    <property type="match status" value="1"/>
</dbReference>
<feature type="DNA-binding region" description="H-T-H motif" evidence="2">
    <location>
        <begin position="37"/>
        <end position="56"/>
    </location>
</feature>
<dbReference type="InterPro" id="IPR001647">
    <property type="entry name" value="HTH_TetR"/>
</dbReference>
<dbReference type="PANTHER" id="PTHR43479:SF11">
    <property type="entry name" value="ACREF_ENVCD OPERON REPRESSOR-RELATED"/>
    <property type="match status" value="1"/>
</dbReference>
<keyword evidence="1 2" id="KW-0238">DNA-binding</keyword>
<dbReference type="GO" id="GO:0003677">
    <property type="term" value="F:DNA binding"/>
    <property type="evidence" value="ECO:0007669"/>
    <property type="project" value="UniProtKB-UniRule"/>
</dbReference>
<protein>
    <submittedName>
        <fullName evidence="4">Transcriptional regulator, TetR family</fullName>
    </submittedName>
</protein>
<dbReference type="Gene3D" id="1.10.10.60">
    <property type="entry name" value="Homeodomain-like"/>
    <property type="match status" value="1"/>
</dbReference>
<reference evidence="4 5" key="1">
    <citation type="journal article" date="2014" name="Int. J. Syst. Evol. Microbiol.">
        <title>Phylogenomics and the dynamic genome evolution of the genus Streptococcus.</title>
        <authorList>
            <consortium name="The Broad Institute Genome Sequencing Platform"/>
            <person name="Richards V.P."/>
            <person name="Palmer S.R."/>
            <person name="Pavinski Bitar P.D."/>
            <person name="Qin X."/>
            <person name="Weinstock G.M."/>
            <person name="Highlander S.K."/>
            <person name="Town C.D."/>
            <person name="Burne R.A."/>
            <person name="Stanhope M.J."/>
        </authorList>
    </citation>
    <scope>NUCLEOTIDE SEQUENCE [LARGE SCALE GENOMIC DNA]</scope>
    <source>
        <strain evidence="4 5">NCTC 11558</strain>
    </source>
</reference>
<dbReference type="InterPro" id="IPR055155">
    <property type="entry name" value="SMU_134-like_C"/>
</dbReference>
<dbReference type="Gene3D" id="1.10.357.10">
    <property type="entry name" value="Tetracycline Repressor, domain 2"/>
    <property type="match status" value="1"/>
</dbReference>